<dbReference type="InterPro" id="IPR011623">
    <property type="entry name" value="7TMR_DISM_rcpt_extracell_dom1"/>
</dbReference>
<evidence type="ECO:0000256" key="11">
    <source>
        <dbReference type="PROSITE-ProRule" id="PRU00169"/>
    </source>
</evidence>
<dbReference type="PROSITE" id="PS50109">
    <property type="entry name" value="HIS_KIN"/>
    <property type="match status" value="1"/>
</dbReference>
<dbReference type="SUPFAM" id="SSF55874">
    <property type="entry name" value="ATPase domain of HSP90 chaperone/DNA topoisomerase II/histidine kinase"/>
    <property type="match status" value="1"/>
</dbReference>
<dbReference type="InterPro" id="IPR004358">
    <property type="entry name" value="Sig_transdc_His_kin-like_C"/>
</dbReference>
<dbReference type="Pfam" id="PF07695">
    <property type="entry name" value="7TMR-DISM_7TM"/>
    <property type="match status" value="1"/>
</dbReference>
<dbReference type="AlphaFoldDB" id="R9A2D3"/>
<dbReference type="PROSITE" id="PS50110">
    <property type="entry name" value="RESPONSE_REGULATORY"/>
    <property type="match status" value="1"/>
</dbReference>
<dbReference type="Gene3D" id="3.30.565.10">
    <property type="entry name" value="Histidine kinase-like ATPase, C-terminal domain"/>
    <property type="match status" value="1"/>
</dbReference>
<evidence type="ECO:0000313" key="17">
    <source>
        <dbReference type="Proteomes" id="UP000013984"/>
    </source>
</evidence>
<name>R9A2D3_9LEPT</name>
<evidence type="ECO:0000256" key="3">
    <source>
        <dbReference type="ARBA" id="ARBA00022553"/>
    </source>
</evidence>
<keyword evidence="3 11" id="KW-0597">Phosphoprotein</keyword>
<dbReference type="Pfam" id="PF00072">
    <property type="entry name" value="Response_reg"/>
    <property type="match status" value="1"/>
</dbReference>
<evidence type="ECO:0000259" key="15">
    <source>
        <dbReference type="PROSITE" id="PS50110"/>
    </source>
</evidence>
<dbReference type="PANTHER" id="PTHR45339:SF1">
    <property type="entry name" value="HYBRID SIGNAL TRANSDUCTION HISTIDINE KINASE J"/>
    <property type="match status" value="1"/>
</dbReference>
<evidence type="ECO:0000256" key="12">
    <source>
        <dbReference type="SAM" id="Coils"/>
    </source>
</evidence>
<dbReference type="SMART" id="SM00387">
    <property type="entry name" value="HATPase_c"/>
    <property type="match status" value="1"/>
</dbReference>
<evidence type="ECO:0000256" key="4">
    <source>
        <dbReference type="ARBA" id="ARBA00022679"/>
    </source>
</evidence>
<keyword evidence="4" id="KW-0808">Transferase</keyword>
<reference evidence="16" key="1">
    <citation type="submission" date="2013-04" db="EMBL/GenBank/DDBJ databases">
        <authorList>
            <person name="Harkins D.M."/>
            <person name="Durkin A.S."/>
            <person name="Brinkac L.M."/>
            <person name="Haft D.H."/>
            <person name="Selengut J.D."/>
            <person name="Sanka R."/>
            <person name="DePew J."/>
            <person name="Purushe J."/>
            <person name="Galloway R.L."/>
            <person name="Vinetz J.M."/>
            <person name="Sutton G.G."/>
            <person name="Nierman W.C."/>
            <person name="Fouts D.E."/>
        </authorList>
    </citation>
    <scope>NUCLEOTIDE SEQUENCE [LARGE SCALE GENOMIC DNA]</scope>
    <source>
        <strain evidence="16">CDC</strain>
    </source>
</reference>
<evidence type="ECO:0000256" key="10">
    <source>
        <dbReference type="ARBA" id="ARBA00068150"/>
    </source>
</evidence>
<organism evidence="16 17">
    <name type="scientific">Leptospira wolbachii serovar Codice str. CDC</name>
    <dbReference type="NCBI Taxonomy" id="1218599"/>
    <lineage>
        <taxon>Bacteria</taxon>
        <taxon>Pseudomonadati</taxon>
        <taxon>Spirochaetota</taxon>
        <taxon>Spirochaetia</taxon>
        <taxon>Leptospirales</taxon>
        <taxon>Leptospiraceae</taxon>
        <taxon>Leptospira</taxon>
    </lineage>
</organism>
<dbReference type="Gene3D" id="1.10.287.130">
    <property type="match status" value="1"/>
</dbReference>
<accession>R9A2D3</accession>
<dbReference type="SMART" id="SM00448">
    <property type="entry name" value="REC"/>
    <property type="match status" value="1"/>
</dbReference>
<protein>
    <recommendedName>
        <fullName evidence="10">Sensory/regulatory protein RpfC</fullName>
        <ecNumber evidence="2">2.7.13.3</ecNumber>
    </recommendedName>
</protein>
<feature type="transmembrane region" description="Helical" evidence="13">
    <location>
        <begin position="231"/>
        <end position="251"/>
    </location>
</feature>
<evidence type="ECO:0000256" key="7">
    <source>
        <dbReference type="ARBA" id="ARBA00022840"/>
    </source>
</evidence>
<dbReference type="InterPro" id="IPR011006">
    <property type="entry name" value="CheY-like_superfamily"/>
</dbReference>
<evidence type="ECO:0000256" key="8">
    <source>
        <dbReference type="ARBA" id="ARBA00023012"/>
    </source>
</evidence>
<feature type="transmembrane region" description="Helical" evidence="13">
    <location>
        <begin position="293"/>
        <end position="310"/>
    </location>
</feature>
<dbReference type="InterPro" id="IPR001789">
    <property type="entry name" value="Sig_transdc_resp-reg_receiver"/>
</dbReference>
<dbReference type="Pfam" id="PF02518">
    <property type="entry name" value="HATPase_c"/>
    <property type="match status" value="1"/>
</dbReference>
<dbReference type="GO" id="GO:0005524">
    <property type="term" value="F:ATP binding"/>
    <property type="evidence" value="ECO:0007669"/>
    <property type="project" value="UniProtKB-KW"/>
</dbReference>
<dbReference type="Proteomes" id="UP000013984">
    <property type="component" value="Unassembled WGS sequence"/>
</dbReference>
<dbReference type="CDD" id="cd17546">
    <property type="entry name" value="REC_hyHK_CKI1_RcsC-like"/>
    <property type="match status" value="1"/>
</dbReference>
<dbReference type="GO" id="GO:0000155">
    <property type="term" value="F:phosphorelay sensor kinase activity"/>
    <property type="evidence" value="ECO:0007669"/>
    <property type="project" value="InterPro"/>
</dbReference>
<keyword evidence="5" id="KW-0547">Nucleotide-binding</keyword>
<feature type="domain" description="Histidine kinase" evidence="14">
    <location>
        <begin position="458"/>
        <end position="679"/>
    </location>
</feature>
<evidence type="ECO:0000313" key="16">
    <source>
        <dbReference type="EMBL" id="EOQ96381.1"/>
    </source>
</evidence>
<evidence type="ECO:0000256" key="2">
    <source>
        <dbReference type="ARBA" id="ARBA00012438"/>
    </source>
</evidence>
<evidence type="ECO:0000256" key="6">
    <source>
        <dbReference type="ARBA" id="ARBA00022777"/>
    </source>
</evidence>
<dbReference type="InterPro" id="IPR036097">
    <property type="entry name" value="HisK_dim/P_sf"/>
</dbReference>
<keyword evidence="13" id="KW-0812">Transmembrane</keyword>
<gene>
    <name evidence="16" type="ORF">LEP1GSC195_2235</name>
</gene>
<evidence type="ECO:0000256" key="9">
    <source>
        <dbReference type="ARBA" id="ARBA00064003"/>
    </source>
</evidence>
<feature type="coiled-coil region" evidence="12">
    <location>
        <begin position="425"/>
        <end position="455"/>
    </location>
</feature>
<keyword evidence="13" id="KW-1133">Transmembrane helix</keyword>
<evidence type="ECO:0000256" key="1">
    <source>
        <dbReference type="ARBA" id="ARBA00000085"/>
    </source>
</evidence>
<comment type="catalytic activity">
    <reaction evidence="1">
        <text>ATP + protein L-histidine = ADP + protein N-phospho-L-histidine.</text>
        <dbReference type="EC" id="2.7.13.3"/>
    </reaction>
</comment>
<dbReference type="InterPro" id="IPR005467">
    <property type="entry name" value="His_kinase_dom"/>
</dbReference>
<evidence type="ECO:0000256" key="5">
    <source>
        <dbReference type="ARBA" id="ARBA00022741"/>
    </source>
</evidence>
<keyword evidence="12" id="KW-0175">Coiled coil</keyword>
<keyword evidence="13" id="KW-0472">Membrane</keyword>
<keyword evidence="8" id="KW-0902">Two-component regulatory system</keyword>
<dbReference type="SUPFAM" id="SSF47384">
    <property type="entry name" value="Homodimeric domain of signal transducing histidine kinase"/>
    <property type="match status" value="1"/>
</dbReference>
<feature type="transmembrane region" description="Helical" evidence="13">
    <location>
        <begin position="258"/>
        <end position="281"/>
    </location>
</feature>
<dbReference type="CDD" id="cd00082">
    <property type="entry name" value="HisKA"/>
    <property type="match status" value="1"/>
</dbReference>
<keyword evidence="17" id="KW-1185">Reference proteome</keyword>
<dbReference type="SMART" id="SM00388">
    <property type="entry name" value="HisKA"/>
    <property type="match status" value="1"/>
</dbReference>
<dbReference type="EMBL" id="AOGZ02000014">
    <property type="protein sequence ID" value="EOQ96381.1"/>
    <property type="molecule type" value="Genomic_DNA"/>
</dbReference>
<dbReference type="InterPro" id="IPR036890">
    <property type="entry name" value="HATPase_C_sf"/>
</dbReference>
<dbReference type="FunFam" id="1.10.287.130:FF:000002">
    <property type="entry name" value="Two-component osmosensing histidine kinase"/>
    <property type="match status" value="1"/>
</dbReference>
<proteinExistence type="predicted"/>
<evidence type="ECO:0000256" key="13">
    <source>
        <dbReference type="SAM" id="Phobius"/>
    </source>
</evidence>
<dbReference type="Pfam" id="PF00512">
    <property type="entry name" value="HisKA"/>
    <property type="match status" value="1"/>
</dbReference>
<dbReference type="InterPro" id="IPR003594">
    <property type="entry name" value="HATPase_dom"/>
</dbReference>
<keyword evidence="7" id="KW-0067">ATP-binding</keyword>
<feature type="transmembrane region" description="Helical" evidence="13">
    <location>
        <begin position="322"/>
        <end position="342"/>
    </location>
</feature>
<dbReference type="PRINTS" id="PR00344">
    <property type="entry name" value="BCTRLSENSOR"/>
</dbReference>
<dbReference type="FunFam" id="3.30.565.10:FF:000010">
    <property type="entry name" value="Sensor histidine kinase RcsC"/>
    <property type="match status" value="1"/>
</dbReference>
<sequence length="838" mass="94646">MNGFRLIGSILFPFGKTQRFTDFPSSHNIKAMKISKPIFLLILLITTLSGCDPSNIAAVPIAKKAVLDLRGWNFETMGNVPLNGEWRIDWKDWTPKEDALNQEFTVVPGHWANSKSEKYPTGFATLSLTILVSDNAESLYLQNGVTRNAFEISAGNETIYKSGTIGENYSSEIPNLNVQTVSLPNSPNNQIHLSVRISCFHYHICGIATPYILGTHLGINKSFLETIGRDVFVLASLLTLAFFHLVLYLFWRDEKTHIYFASVCFLAAIRLLSTGETRLIYNYLPPGIYETMVRINGISFVLLYLSFVLYVREIYNSKEYIFVYRINFFVAFLLFFALPLDILTFSKFLALHLILSLLALFGLLYPIIHGVILKKPGSRFFLFSVIATMSLFSLDILTEFAKKGTAYLAQYGFLVFGLSQALFIADRMIENFRNKERLKQEKENAEAKVNFKTAFLSTMSHEIRTPMNGILGMTQILKQTELSEEQREYLNLIQFSGDNLLLLVNDILDLTKLESGQFELHLEPLPLPKFLNDCIHLFKSQTNSNQLKIELDFLNKLPAFLITDQRRFAQILANLLSNAVKFTEKGTISVSIESIPLPDNHVRLVISVKDTGIGIPEDRMGILFQPFSQVHSHLTEKTVGTGLGLAITKKLIEEMGGSISVHSIYGRGSNFTFQFDSQIPEESFQPNPSTNEGETIPKIEWDSKLSEKYPLKILIADDDPINQKVSSLFLKKLGYTALQAENGEGTLDMVRSELPDLVFMDIQMPDMDGITVTKCIRQSQAIPKQPVIIALTANVLEEEKQRCLSSGMDDFMTKPLLLHDLDFMIRKWAKKDLAPSNT</sequence>
<feature type="domain" description="Response regulatory" evidence="15">
    <location>
        <begin position="712"/>
        <end position="829"/>
    </location>
</feature>
<dbReference type="Gene3D" id="3.40.50.2300">
    <property type="match status" value="1"/>
</dbReference>
<dbReference type="EC" id="2.7.13.3" evidence="2"/>
<feature type="transmembrane region" description="Helical" evidence="13">
    <location>
        <begin position="380"/>
        <end position="401"/>
    </location>
</feature>
<dbReference type="CDD" id="cd16922">
    <property type="entry name" value="HATPase_EvgS-ArcB-TorS-like"/>
    <property type="match status" value="1"/>
</dbReference>
<feature type="transmembrane region" description="Helical" evidence="13">
    <location>
        <begin position="348"/>
        <end position="368"/>
    </location>
</feature>
<dbReference type="STRING" id="1218599.LEP1GSC195_2235"/>
<feature type="transmembrane region" description="Helical" evidence="13">
    <location>
        <begin position="407"/>
        <end position="425"/>
    </location>
</feature>
<comment type="subunit">
    <text evidence="9">At low DSF concentrations, interacts with RpfF.</text>
</comment>
<dbReference type="InterPro" id="IPR003661">
    <property type="entry name" value="HisK_dim/P_dom"/>
</dbReference>
<evidence type="ECO:0000259" key="14">
    <source>
        <dbReference type="PROSITE" id="PS50109"/>
    </source>
</evidence>
<comment type="caution">
    <text evidence="16">The sequence shown here is derived from an EMBL/GenBank/DDBJ whole genome shotgun (WGS) entry which is preliminary data.</text>
</comment>
<feature type="modified residue" description="4-aspartylphosphate" evidence="11">
    <location>
        <position position="761"/>
    </location>
</feature>
<dbReference type="PANTHER" id="PTHR45339">
    <property type="entry name" value="HYBRID SIGNAL TRANSDUCTION HISTIDINE KINASE J"/>
    <property type="match status" value="1"/>
</dbReference>
<keyword evidence="6" id="KW-0418">Kinase</keyword>
<dbReference type="SUPFAM" id="SSF52172">
    <property type="entry name" value="CheY-like"/>
    <property type="match status" value="1"/>
</dbReference>